<dbReference type="Proteomes" id="UP000252023">
    <property type="component" value="Chromosome"/>
</dbReference>
<keyword evidence="2" id="KW-0812">Transmembrane</keyword>
<protein>
    <submittedName>
        <fullName evidence="3">Uncharacterized protein</fullName>
    </submittedName>
</protein>
<evidence type="ECO:0000313" key="4">
    <source>
        <dbReference type="Proteomes" id="UP000252023"/>
    </source>
</evidence>
<dbReference type="KEGG" id="pars:DRW48_15470"/>
<dbReference type="OrthoDB" id="9807941at2"/>
<evidence type="ECO:0000256" key="2">
    <source>
        <dbReference type="SAM" id="Phobius"/>
    </source>
</evidence>
<feature type="compositionally biased region" description="Basic and acidic residues" evidence="1">
    <location>
        <begin position="193"/>
        <end position="212"/>
    </location>
</feature>
<accession>A0A344PND8</accession>
<name>A0A344PND8_9RHOB</name>
<organism evidence="3 4">
    <name type="scientific">Paracoccus suum</name>
    <dbReference type="NCBI Taxonomy" id="2259340"/>
    <lineage>
        <taxon>Bacteria</taxon>
        <taxon>Pseudomonadati</taxon>
        <taxon>Pseudomonadota</taxon>
        <taxon>Alphaproteobacteria</taxon>
        <taxon>Rhodobacterales</taxon>
        <taxon>Paracoccaceae</taxon>
        <taxon>Paracoccus</taxon>
    </lineage>
</organism>
<evidence type="ECO:0000256" key="1">
    <source>
        <dbReference type="SAM" id="MobiDB-lite"/>
    </source>
</evidence>
<dbReference type="RefSeq" id="WP_114077181.1">
    <property type="nucleotide sequence ID" value="NZ_CP030918.1"/>
</dbReference>
<sequence length="322" mass="33535">MDQCRQKSLIAAAVAGALTLLSAWLGGGYPFVVAVLLAVLVGGLLGALLVWGLCSGRGSAAENEAIQATMWEPEPFTPNRRVVAPGGRVISTRPLDADAPEGLEARALDSVTLQASRDPAVARPSAVAEPAVADMREPDADVDVPPGPGAALLATPSISACIPTAPVALMAETLPGSATYTDPLPASQADQARSAEEEQRRREAQPKAEKPRKAGQAARDIELGEDRVATLTGGDHPMAADEGDPLMRIEGVDQMAATWLRDSGVTSVEQIAVWDDADIARFAGMMGRAGHRIRTEDWAGQAARLIGAQGATTRPEGTRDDG</sequence>
<feature type="region of interest" description="Disordered" evidence="1">
    <location>
        <begin position="179"/>
        <end position="223"/>
    </location>
</feature>
<feature type="transmembrane region" description="Helical" evidence="2">
    <location>
        <begin position="7"/>
        <end position="25"/>
    </location>
</feature>
<gene>
    <name evidence="3" type="ORF">DRW48_15470</name>
</gene>
<evidence type="ECO:0000313" key="3">
    <source>
        <dbReference type="EMBL" id="AXC50893.1"/>
    </source>
</evidence>
<dbReference type="AlphaFoldDB" id="A0A344PND8"/>
<dbReference type="EMBL" id="CP030918">
    <property type="protein sequence ID" value="AXC50893.1"/>
    <property type="molecule type" value="Genomic_DNA"/>
</dbReference>
<reference evidence="4" key="1">
    <citation type="submission" date="2018-07" db="EMBL/GenBank/DDBJ databases">
        <title>Genome sequencing of Paracoccus sp. SC2-6.</title>
        <authorList>
            <person name="Heo J."/>
            <person name="Kim S.-J."/>
            <person name="Kwon S.-W."/>
        </authorList>
    </citation>
    <scope>NUCLEOTIDE SEQUENCE [LARGE SCALE GENOMIC DNA]</scope>
    <source>
        <strain evidence="4">SC2-6</strain>
    </source>
</reference>
<proteinExistence type="predicted"/>
<feature type="region of interest" description="Disordered" evidence="1">
    <location>
        <begin position="119"/>
        <end position="140"/>
    </location>
</feature>
<keyword evidence="4" id="KW-1185">Reference proteome</keyword>
<keyword evidence="2" id="KW-0472">Membrane</keyword>
<dbReference type="Gene3D" id="1.10.150.20">
    <property type="entry name" value="5' to 3' exonuclease, C-terminal subdomain"/>
    <property type="match status" value="1"/>
</dbReference>
<feature type="transmembrane region" description="Helical" evidence="2">
    <location>
        <begin position="31"/>
        <end position="54"/>
    </location>
</feature>
<keyword evidence="2" id="KW-1133">Transmembrane helix</keyword>